<feature type="region of interest" description="Disordered" evidence="9">
    <location>
        <begin position="633"/>
        <end position="693"/>
    </location>
</feature>
<evidence type="ECO:0000256" key="7">
    <source>
        <dbReference type="ARBA" id="ARBA00023242"/>
    </source>
</evidence>
<dbReference type="Gene3D" id="1.10.8.850">
    <property type="entry name" value="Histone-lysine N methyltransferase , C-terminal domain-like"/>
    <property type="match status" value="1"/>
</dbReference>
<keyword evidence="4" id="KW-0808">Transferase</keyword>
<dbReference type="GO" id="GO:0005694">
    <property type="term" value="C:chromosome"/>
    <property type="evidence" value="ECO:0007669"/>
    <property type="project" value="UniProtKB-SubCell"/>
</dbReference>
<evidence type="ECO:0000256" key="1">
    <source>
        <dbReference type="ARBA" id="ARBA00004123"/>
    </source>
</evidence>
<dbReference type="FunFam" id="2.170.270.10:FF:000046">
    <property type="entry name" value="SET-domain containing protein lysine methyltransferase family protein"/>
    <property type="match status" value="1"/>
</dbReference>
<dbReference type="PROSITE" id="PS50280">
    <property type="entry name" value="SET"/>
    <property type="match status" value="1"/>
</dbReference>
<evidence type="ECO:0000313" key="12">
    <source>
        <dbReference type="EMBL" id="KAG0453166.1"/>
    </source>
</evidence>
<dbReference type="Pfam" id="PF00856">
    <property type="entry name" value="SET"/>
    <property type="match status" value="1"/>
</dbReference>
<evidence type="ECO:0000256" key="8">
    <source>
        <dbReference type="PROSITE-ProRule" id="PRU00357"/>
    </source>
</evidence>
<evidence type="ECO:0000256" key="9">
    <source>
        <dbReference type="SAM" id="MobiDB-lite"/>
    </source>
</evidence>
<dbReference type="GO" id="GO:0008270">
    <property type="term" value="F:zinc ion binding"/>
    <property type="evidence" value="ECO:0007669"/>
    <property type="project" value="InterPro"/>
</dbReference>
<dbReference type="SUPFAM" id="SSF82199">
    <property type="entry name" value="SET domain"/>
    <property type="match status" value="1"/>
</dbReference>
<reference evidence="12 13" key="1">
    <citation type="journal article" date="2020" name="Nat. Food">
        <title>A phased Vanilla planifolia genome enables genetic improvement of flavour and production.</title>
        <authorList>
            <person name="Hasing T."/>
            <person name="Tang H."/>
            <person name="Brym M."/>
            <person name="Khazi F."/>
            <person name="Huang T."/>
            <person name="Chambers A.H."/>
        </authorList>
    </citation>
    <scope>NUCLEOTIDE SEQUENCE [LARGE SCALE GENOMIC DNA]</scope>
    <source>
        <tissue evidence="12">Leaf</tissue>
    </source>
</reference>
<dbReference type="GO" id="GO:0042054">
    <property type="term" value="F:histone methyltransferase activity"/>
    <property type="evidence" value="ECO:0007669"/>
    <property type="project" value="InterPro"/>
</dbReference>
<dbReference type="InterPro" id="IPR001214">
    <property type="entry name" value="SET_dom"/>
</dbReference>
<dbReference type="SMART" id="SM00317">
    <property type="entry name" value="SET"/>
    <property type="match status" value="1"/>
</dbReference>
<evidence type="ECO:0000313" key="13">
    <source>
        <dbReference type="Proteomes" id="UP000636800"/>
    </source>
</evidence>
<dbReference type="Pfam" id="PF06203">
    <property type="entry name" value="CCT"/>
    <property type="match status" value="1"/>
</dbReference>
<evidence type="ECO:0000259" key="10">
    <source>
        <dbReference type="PROSITE" id="PS50280"/>
    </source>
</evidence>
<dbReference type="InterPro" id="IPR010402">
    <property type="entry name" value="CCT_domain"/>
</dbReference>
<accession>A0A835PJ55</accession>
<dbReference type="InterPro" id="IPR018848">
    <property type="entry name" value="WIYLD_domain"/>
</dbReference>
<dbReference type="Gene3D" id="2.170.270.10">
    <property type="entry name" value="SET domain"/>
    <property type="match status" value="1"/>
</dbReference>
<gene>
    <name evidence="12" type="ORF">HPP92_025830</name>
</gene>
<evidence type="ECO:0000256" key="6">
    <source>
        <dbReference type="ARBA" id="ARBA00022833"/>
    </source>
</evidence>
<dbReference type="PANTHER" id="PTHR46450">
    <property type="entry name" value="INACTIVE HISTONE-LYSINE N-METHYLTRANSFERASE SUVR1-RELATED"/>
    <property type="match status" value="1"/>
</dbReference>
<evidence type="ECO:0000259" key="11">
    <source>
        <dbReference type="PROSITE" id="PS51017"/>
    </source>
</evidence>
<dbReference type="PROSITE" id="PS51580">
    <property type="entry name" value="SAM_MT43_3"/>
    <property type="match status" value="1"/>
</dbReference>
<dbReference type="SMART" id="SM00468">
    <property type="entry name" value="PreSET"/>
    <property type="match status" value="1"/>
</dbReference>
<dbReference type="EMBL" id="JADCNL010000014">
    <property type="protein sequence ID" value="KAG0453166.1"/>
    <property type="molecule type" value="Genomic_DNA"/>
</dbReference>
<evidence type="ECO:0000256" key="2">
    <source>
        <dbReference type="ARBA" id="ARBA00004286"/>
    </source>
</evidence>
<dbReference type="AlphaFoldDB" id="A0A835PJ55"/>
<keyword evidence="13" id="KW-1185">Reference proteome</keyword>
<dbReference type="PROSITE" id="PS51017">
    <property type="entry name" value="CCT"/>
    <property type="match status" value="1"/>
</dbReference>
<evidence type="ECO:0000256" key="3">
    <source>
        <dbReference type="ARBA" id="ARBA00022454"/>
    </source>
</evidence>
<keyword evidence="3" id="KW-0158">Chromosome</keyword>
<dbReference type="OrthoDB" id="1932163at2759"/>
<name>A0A835PJ55_VANPL</name>
<dbReference type="GO" id="GO:0005634">
    <property type="term" value="C:nucleus"/>
    <property type="evidence" value="ECO:0007669"/>
    <property type="project" value="UniProtKB-SubCell"/>
</dbReference>
<proteinExistence type="predicted"/>
<dbReference type="InterPro" id="IPR025776">
    <property type="entry name" value="SUVR4/1/2"/>
</dbReference>
<protein>
    <submittedName>
        <fullName evidence="12">Uncharacterized protein</fullName>
    </submittedName>
</protein>
<dbReference type="InterPro" id="IPR007728">
    <property type="entry name" value="Pre-SET_dom"/>
</dbReference>
<comment type="subcellular location">
    <subcellularLocation>
        <location evidence="2">Chromosome</location>
    </subcellularLocation>
    <subcellularLocation>
        <location evidence="1 8">Nucleus</location>
    </subcellularLocation>
</comment>
<dbReference type="Proteomes" id="UP000636800">
    <property type="component" value="Unassembled WGS sequence"/>
</dbReference>
<organism evidence="12 13">
    <name type="scientific">Vanilla planifolia</name>
    <name type="common">Vanilla</name>
    <dbReference type="NCBI Taxonomy" id="51239"/>
    <lineage>
        <taxon>Eukaryota</taxon>
        <taxon>Viridiplantae</taxon>
        <taxon>Streptophyta</taxon>
        <taxon>Embryophyta</taxon>
        <taxon>Tracheophyta</taxon>
        <taxon>Spermatophyta</taxon>
        <taxon>Magnoliopsida</taxon>
        <taxon>Liliopsida</taxon>
        <taxon>Asparagales</taxon>
        <taxon>Orchidaceae</taxon>
        <taxon>Vanilloideae</taxon>
        <taxon>Vanilleae</taxon>
        <taxon>Vanilla</taxon>
    </lineage>
</organism>
<dbReference type="InterPro" id="IPR046341">
    <property type="entry name" value="SET_dom_sf"/>
</dbReference>
<dbReference type="Pfam" id="PF10440">
    <property type="entry name" value="WIYLD"/>
    <property type="match status" value="1"/>
</dbReference>
<dbReference type="CDD" id="cd10538">
    <property type="entry name" value="SET_SETDB-like"/>
    <property type="match status" value="1"/>
</dbReference>
<feature type="domain" description="CCT" evidence="11">
    <location>
        <begin position="168"/>
        <end position="210"/>
    </location>
</feature>
<evidence type="ECO:0000256" key="5">
    <source>
        <dbReference type="ARBA" id="ARBA00022723"/>
    </source>
</evidence>
<dbReference type="Pfam" id="PF05033">
    <property type="entry name" value="Pre-SET"/>
    <property type="match status" value="1"/>
</dbReference>
<evidence type="ECO:0000256" key="4">
    <source>
        <dbReference type="ARBA" id="ARBA00022679"/>
    </source>
</evidence>
<sequence length="1069" mass="120455">MPNPLASQVFDFLEPLVVLPNSDVVFYSVERAKQFISFDNDNNNNFQSMLFSKAFPSFEDANFSRMATNFLGYSPCPLVVNDKWCEEYPMYEKHFMQPMGLEEEGCLSLDVASSGSYQGQESGFLSSNHLELRGDTKSKLGNHATVASNISTSDKLPFKVGRISAEERKEKIRRYIKKRNERNFTKKILYACRKTFANNRPRVRGRFAKSEDFENVPRSSIDNNDDEVVLKDKESCDSSDNLVHVMGVKSFKCSNRLIEDSSNWGFWFTSLRRISLKMAPSAQVQRAQAAVKAMKLIGFDEGVAKKVLKKLLKVYDNNWEYIEAENYRLLADTILDDQESIDPETIDKTPAAIEEIDFSQKRFRREQEYPSASRSLTVPYASDGTLPKRPKLVASVKGLSANLSCKVIESAETQCSYGRGSSLSSQALVKYRTNGATGGIAPQHSDNIEGHSPTSGFVVPMMASFTNNSHEMYFETRNSGLDLRHHIAKRQIDGKLINPVVYKEPKMEPDAELPPGTSNGSTHAQMLATLQNKNDAGSLQVSEQKESMSDVTGTQEKFSTNIDIASSSMGEVKLSLTCTSDFPDFKLQNIESIFKIVEDRCLKSYKVLIPNFSLVNLMKEICQCAEDLTAESRKDPKKSTPLLEHFSNSPSPALHHGVTRSSSSGSRDAVALEIPSPNTDGLRESRGSLESSHSMDVFPTDNMETSVPVSLCSNVSQSLAVIAQQEHAVVPFCSLHDENDITKGEETVKISFINEFNSEKFPPYFHYIPQNVVYQNAHVNFSLARIGDEDCCLNCFGDCLTAPIPCACTRETGGAFVYAQDGLLKKEYLNECISMNRYPDKHHRVYCKDCPIEKSKNELEPDACKGHLFRKFIKECWIKCGCNKQCGNRVVQRGISRNLQVFYTADGKGWGLRTLEELPRGAFVCEYVGEILTNLELYDRTIQRTGNEKHTYPVLLDADWGSEAGLRDEEALCLDATFYGNVGRFVNHRCFDANLVEVPVEWETPDHHYYHLAFFTTRKVEALEELTWDYGIDFEDHTHPIKAFKCCCGSRYCRDCHRSKIRKRSSASK</sequence>
<feature type="domain" description="SET" evidence="10">
    <location>
        <begin position="897"/>
        <end position="1031"/>
    </location>
</feature>
<dbReference type="InterPro" id="IPR043017">
    <property type="entry name" value="WIYLD_dom_sf"/>
</dbReference>
<keyword evidence="6" id="KW-0862">Zinc</keyword>
<keyword evidence="5" id="KW-0479">Metal-binding</keyword>
<keyword evidence="7 8" id="KW-0539">Nucleus</keyword>
<comment type="caution">
    <text evidence="12">The sequence shown here is derived from an EMBL/GenBank/DDBJ whole genome shotgun (WGS) entry which is preliminary data.</text>
</comment>
<dbReference type="PANTHER" id="PTHR46450:SF24">
    <property type="entry name" value="HISTONE-LYSINE N-METHYLTRANSFERASE SUVR4"/>
    <property type="match status" value="1"/>
</dbReference>